<dbReference type="PANTHER" id="PTHR37292">
    <property type="entry name" value="VNG6097C"/>
    <property type="match status" value="1"/>
</dbReference>
<accession>A0A0U5KI49</accession>
<evidence type="ECO:0000259" key="1">
    <source>
        <dbReference type="Pfam" id="PF03235"/>
    </source>
</evidence>
<dbReference type="PANTHER" id="PTHR37292:SF2">
    <property type="entry name" value="DUF262 DOMAIN-CONTAINING PROTEIN"/>
    <property type="match status" value="1"/>
</dbReference>
<feature type="domain" description="GmrSD restriction endonucleases N-terminal" evidence="1">
    <location>
        <begin position="13"/>
        <end position="216"/>
    </location>
</feature>
<dbReference type="Proteomes" id="UP000235484">
    <property type="component" value="Unassembled WGS sequence"/>
</dbReference>
<name>A0A0U5KI49_LIMRT</name>
<dbReference type="InterPro" id="IPR004919">
    <property type="entry name" value="GmrSD_N"/>
</dbReference>
<dbReference type="AlphaFoldDB" id="A0A0U5KI49"/>
<evidence type="ECO:0000313" key="2">
    <source>
        <dbReference type="EMBL" id="CUR40084.1"/>
    </source>
</evidence>
<sequence>MVKNYHVDNVTIEEILGWIKQGKIGLPEMQRPFVWSTAKVRDLIDSLYNGYPIGYIVTWQNPAVGLKNDSSSNNKEIIIDGQQRLTALKAALSGEKVVSQQYITKRIKISFKPSTGEFNTLNSAIEKDPLWINDISDIFKSDFNSYSYVTDNAKKLGMAPEDLGATLQKLLAIRQSEIGDIKLGYNLSIGAVTDIFNRINSKGVSLSSADLAMSRLSADTVHGGNNLRKQIEYFVQLLNDPNLLENIVKFDSDFANTKEFGQIKWIASEVNPIYKPRYADILHLILATSFKRGKLSDMVSLISGRDFEARNYSEEGMKANYEKMQAGATLVFNKSNFQRYLMILRDMGMRNSGKLGLVGHGVFNFGYILFLYLHRITNLSQEKIASYLKRWIIMSALTGRYSGSSETITESDLKVISRDANPINVLDDILDREMNDSFWNGTLPNMLRVQSTQASSWRIFQMSQIYGKDTAWLAKDTSTETVMLEEGNIHHIFSQAYLRKNGFSKGDINQIANYVWVTQPKNLEISDKAPKDYLSDENIIEFMSETNNRENAIPEEIVEYDFHNYSDFLNQRRHLMAKKMREFYENM</sequence>
<dbReference type="RefSeq" id="WP_102815814.1">
    <property type="nucleotide sequence ID" value="NZ_LN887511.1"/>
</dbReference>
<proteinExistence type="predicted"/>
<organism evidence="2 3">
    <name type="scientific">Limosilactobacillus reuteri</name>
    <name type="common">Lactobacillus reuteri</name>
    <dbReference type="NCBI Taxonomy" id="1598"/>
    <lineage>
        <taxon>Bacteria</taxon>
        <taxon>Bacillati</taxon>
        <taxon>Bacillota</taxon>
        <taxon>Bacilli</taxon>
        <taxon>Lactobacillales</taxon>
        <taxon>Lactobacillaceae</taxon>
        <taxon>Limosilactobacillus</taxon>
    </lineage>
</organism>
<reference evidence="3" key="1">
    <citation type="submission" date="2015-10" db="EMBL/GenBank/DDBJ databases">
        <authorList>
            <person name="Crossman L.C."/>
        </authorList>
    </citation>
    <scope>NUCLEOTIDE SEQUENCE [LARGE SCALE GENOMIC DNA]</scope>
    <source>
        <strain evidence="3">20-2</strain>
    </source>
</reference>
<dbReference type="Pfam" id="PF03235">
    <property type="entry name" value="GmrSD_N"/>
    <property type="match status" value="1"/>
</dbReference>
<protein>
    <recommendedName>
        <fullName evidence="1">GmrSD restriction endonucleases N-terminal domain-containing protein</fullName>
    </recommendedName>
</protein>
<gene>
    <name evidence="2" type="ORF">LRLP16767_LR202_00134</name>
</gene>
<evidence type="ECO:0000313" key="3">
    <source>
        <dbReference type="Proteomes" id="UP000235484"/>
    </source>
</evidence>
<dbReference type="EMBL" id="LN887511">
    <property type="protein sequence ID" value="CUR40084.1"/>
    <property type="molecule type" value="Genomic_DNA"/>
</dbReference>